<evidence type="ECO:0000313" key="2">
    <source>
        <dbReference type="Proteomes" id="UP001162480"/>
    </source>
</evidence>
<accession>A0AA36FES3</accession>
<gene>
    <name evidence="1" type="ORF">OCTVUL_1B030372</name>
</gene>
<sequence length="100" mass="11994">MRKCKLKKKKKKEKLSLEEKECTGEKFYCNKTCSNIEMLNRFPSKITMMKNSIRIQQQMEIIRIQVMNKFHSRSTGLRIESSTGFKVICEQIRHDEDFKE</sequence>
<name>A0AA36FES3_OCTVU</name>
<organism evidence="1 2">
    <name type="scientific">Octopus vulgaris</name>
    <name type="common">Common octopus</name>
    <dbReference type="NCBI Taxonomy" id="6645"/>
    <lineage>
        <taxon>Eukaryota</taxon>
        <taxon>Metazoa</taxon>
        <taxon>Spiralia</taxon>
        <taxon>Lophotrochozoa</taxon>
        <taxon>Mollusca</taxon>
        <taxon>Cephalopoda</taxon>
        <taxon>Coleoidea</taxon>
        <taxon>Octopodiformes</taxon>
        <taxon>Octopoda</taxon>
        <taxon>Incirrata</taxon>
        <taxon>Octopodidae</taxon>
        <taxon>Octopus</taxon>
    </lineage>
</organism>
<protein>
    <submittedName>
        <fullName evidence="1">Uncharacterized protein</fullName>
    </submittedName>
</protein>
<dbReference type="AlphaFoldDB" id="A0AA36FES3"/>
<keyword evidence="2" id="KW-1185">Reference proteome</keyword>
<evidence type="ECO:0000313" key="1">
    <source>
        <dbReference type="EMBL" id="CAI9736356.1"/>
    </source>
</evidence>
<proteinExistence type="predicted"/>
<dbReference type="Proteomes" id="UP001162480">
    <property type="component" value="Chromosome 18"/>
</dbReference>
<dbReference type="EMBL" id="OX597831">
    <property type="protein sequence ID" value="CAI9736356.1"/>
    <property type="molecule type" value="Genomic_DNA"/>
</dbReference>
<reference evidence="1" key="1">
    <citation type="submission" date="2023-08" db="EMBL/GenBank/DDBJ databases">
        <authorList>
            <person name="Alioto T."/>
            <person name="Alioto T."/>
            <person name="Gomez Garrido J."/>
        </authorList>
    </citation>
    <scope>NUCLEOTIDE SEQUENCE</scope>
</reference>